<accession>A0A8T2L7P9</accession>
<evidence type="ECO:0000313" key="4">
    <source>
        <dbReference type="Proteomes" id="UP000752171"/>
    </source>
</evidence>
<dbReference type="Proteomes" id="UP000752171">
    <property type="component" value="Unassembled WGS sequence"/>
</dbReference>
<reference evidence="3 4" key="1">
    <citation type="submission" date="2021-07" db="EMBL/GenBank/DDBJ databases">
        <authorList>
            <person name="Imarazene B."/>
            <person name="Zahm M."/>
            <person name="Klopp C."/>
            <person name="Cabau C."/>
            <person name="Beille S."/>
            <person name="Jouanno E."/>
            <person name="Castinel A."/>
            <person name="Lluch J."/>
            <person name="Gil L."/>
            <person name="Kuchtly C."/>
            <person name="Lopez Roques C."/>
            <person name="Donnadieu C."/>
            <person name="Parrinello H."/>
            <person name="Journot L."/>
            <person name="Du K."/>
            <person name="Schartl M."/>
            <person name="Retaux S."/>
            <person name="Guiguen Y."/>
        </authorList>
    </citation>
    <scope>NUCLEOTIDE SEQUENCE [LARGE SCALE GENOMIC DNA]</scope>
    <source>
        <strain evidence="3">Pach_M1</strain>
        <tissue evidence="3">Testis</tissue>
    </source>
</reference>
<feature type="compositionally biased region" description="Gly residues" evidence="1">
    <location>
        <begin position="190"/>
        <end position="202"/>
    </location>
</feature>
<keyword evidence="2" id="KW-1133">Transmembrane helix</keyword>
<comment type="caution">
    <text evidence="3">The sequence shown here is derived from an EMBL/GenBank/DDBJ whole genome shotgun (WGS) entry which is preliminary data.</text>
</comment>
<organism evidence="3 4">
    <name type="scientific">Astyanax mexicanus</name>
    <name type="common">Blind cave fish</name>
    <name type="synonym">Astyanax fasciatus mexicanus</name>
    <dbReference type="NCBI Taxonomy" id="7994"/>
    <lineage>
        <taxon>Eukaryota</taxon>
        <taxon>Metazoa</taxon>
        <taxon>Chordata</taxon>
        <taxon>Craniata</taxon>
        <taxon>Vertebrata</taxon>
        <taxon>Euteleostomi</taxon>
        <taxon>Actinopterygii</taxon>
        <taxon>Neopterygii</taxon>
        <taxon>Teleostei</taxon>
        <taxon>Ostariophysi</taxon>
        <taxon>Characiformes</taxon>
        <taxon>Characoidei</taxon>
        <taxon>Acestrorhamphidae</taxon>
        <taxon>Acestrorhamphinae</taxon>
        <taxon>Astyanax</taxon>
    </lineage>
</organism>
<feature type="region of interest" description="Disordered" evidence="1">
    <location>
        <begin position="186"/>
        <end position="215"/>
    </location>
</feature>
<name>A0A8T2L7P9_ASTMX</name>
<gene>
    <name evidence="3" type="ORF">AMEX_G20518</name>
</gene>
<evidence type="ECO:0000313" key="3">
    <source>
        <dbReference type="EMBL" id="KAG9266022.1"/>
    </source>
</evidence>
<keyword evidence="2" id="KW-0472">Membrane</keyword>
<protein>
    <submittedName>
        <fullName evidence="3">Uncharacterized protein</fullName>
    </submittedName>
</protein>
<evidence type="ECO:0000256" key="1">
    <source>
        <dbReference type="SAM" id="MobiDB-lite"/>
    </source>
</evidence>
<dbReference type="AlphaFoldDB" id="A0A8T2L7P9"/>
<proteinExistence type="predicted"/>
<keyword evidence="2" id="KW-0812">Transmembrane</keyword>
<feature type="transmembrane region" description="Helical" evidence="2">
    <location>
        <begin position="88"/>
        <end position="104"/>
    </location>
</feature>
<feature type="transmembrane region" description="Helical" evidence="2">
    <location>
        <begin position="154"/>
        <end position="176"/>
    </location>
</feature>
<dbReference type="EMBL" id="JAICCE010000017">
    <property type="protein sequence ID" value="KAG9266022.1"/>
    <property type="molecule type" value="Genomic_DNA"/>
</dbReference>
<sequence length="309" mass="33966">MALKGFKGFFKGNPWSGTVLFNLVLVVLEKLVENDFVCPCRPGYTQAFFALYLIMPMTIAFVFGVYLFQFQYSKATETQCCRDIKWKILCLLSPPIVWIILFISDGRYLSCLLADLHEKNPDSTLVPLWQWCSEGKNLTQAQQEARKAFYITKLAGFGCLLAIFLIILIVMIYTCLKPKTPNEQVTHSGVGEGDTGVAGGSRAGEAKGDGGAEAGGSQIRCCSVYGKTCGASHCKDCCSKHRKACCLEHRDLPCLAHSDTNATQKTDHSDSTVSHLESQSQPTSESLCVRIKGCPCLCHQTCDCSCHKT</sequence>
<feature type="transmembrane region" description="Helical" evidence="2">
    <location>
        <begin position="48"/>
        <end position="68"/>
    </location>
</feature>
<evidence type="ECO:0000256" key="2">
    <source>
        <dbReference type="SAM" id="Phobius"/>
    </source>
</evidence>